<dbReference type="Proteomes" id="UP001162060">
    <property type="component" value="Unassembled WGS sequence"/>
</dbReference>
<evidence type="ECO:0000313" key="1">
    <source>
        <dbReference type="EMBL" id="CAK7897525.1"/>
    </source>
</evidence>
<evidence type="ECO:0000313" key="3">
    <source>
        <dbReference type="Proteomes" id="UP001162060"/>
    </source>
</evidence>
<reference evidence="1" key="1">
    <citation type="submission" date="2024-01" db="EMBL/GenBank/DDBJ databases">
        <authorList>
            <person name="Webb A."/>
        </authorList>
    </citation>
    <scope>NUCLEOTIDE SEQUENCE</scope>
    <source>
        <strain evidence="1">Pm1</strain>
    </source>
</reference>
<accession>A0AAV1T1D9</accession>
<organism evidence="1 3">
    <name type="scientific">Peronospora matthiolae</name>
    <dbReference type="NCBI Taxonomy" id="2874970"/>
    <lineage>
        <taxon>Eukaryota</taxon>
        <taxon>Sar</taxon>
        <taxon>Stramenopiles</taxon>
        <taxon>Oomycota</taxon>
        <taxon>Peronosporomycetes</taxon>
        <taxon>Peronosporales</taxon>
        <taxon>Peronosporaceae</taxon>
        <taxon>Peronospora</taxon>
    </lineage>
</organism>
<evidence type="ECO:0000313" key="2">
    <source>
        <dbReference type="EMBL" id="CAK7926786.1"/>
    </source>
</evidence>
<dbReference type="EMBL" id="CAKLBY020000014">
    <property type="protein sequence ID" value="CAK7897525.1"/>
    <property type="molecule type" value="Genomic_DNA"/>
</dbReference>
<sequence length="70" mass="7667">MSVVARHRAIPVIGQPFFHASEVGTSILRRAEGECCRDEENATSGAVQADVTAFVATFRPLWTPARQKKP</sequence>
<dbReference type="AlphaFoldDB" id="A0AAV1T1D9"/>
<protein>
    <submittedName>
        <fullName evidence="1">Uncharacterized protein</fullName>
    </submittedName>
</protein>
<comment type="caution">
    <text evidence="1">The sequence shown here is derived from an EMBL/GenBank/DDBJ whole genome shotgun (WGS) entry which is preliminary data.</text>
</comment>
<name>A0AAV1T1D9_9STRA</name>
<proteinExistence type="predicted"/>
<dbReference type="EMBL" id="CAKLBY020000101">
    <property type="protein sequence ID" value="CAK7926786.1"/>
    <property type="molecule type" value="Genomic_DNA"/>
</dbReference>
<gene>
    <name evidence="2" type="ORF">PM001_LOCUS11936</name>
    <name evidence="1" type="ORF">PM001_LOCUS1459</name>
</gene>